<dbReference type="EMBL" id="OY757061">
    <property type="protein sequence ID" value="CAK1344574.1"/>
    <property type="molecule type" value="Genomic_DNA"/>
</dbReference>
<reference evidence="2" key="1">
    <citation type="submission" date="2023-10" db="EMBL/GenBank/DDBJ databases">
        <authorList>
            <person name="Robby Concha-Eloko"/>
            <person name="Pilar Barberan- Martinez"/>
            <person name="Rafael Sanjuan"/>
            <person name="Pilar Domingo-Calap"/>
        </authorList>
    </citation>
    <scope>NUCLEOTIDE SEQUENCE</scope>
</reference>
<proteinExistence type="predicted"/>
<feature type="transmembrane region" description="Helical" evidence="1">
    <location>
        <begin position="6"/>
        <end position="27"/>
    </location>
</feature>
<evidence type="ECO:0000256" key="1">
    <source>
        <dbReference type="SAM" id="Phobius"/>
    </source>
</evidence>
<dbReference type="Proteomes" id="UP001296230">
    <property type="component" value="Chromosome"/>
</dbReference>
<organism evidence="2 3">
    <name type="scientific">Klebsiella phage vB_Kpn_K10PH82C1</name>
    <dbReference type="NCBI Taxonomy" id="3071631"/>
    <lineage>
        <taxon>Viruses</taxon>
        <taxon>Duplodnaviria</taxon>
        <taxon>Heunggongvirae</taxon>
        <taxon>Uroviricota</taxon>
        <taxon>Caudoviricetes</taxon>
        <taxon>Autographivirales</taxon>
        <taxon>Autotranscriptaviridae</taxon>
        <taxon>Studiervirinae</taxon>
        <taxon>Benllochvirus</taxon>
        <taxon>Benllochvirus K10PH82C1</taxon>
    </lineage>
</organism>
<protein>
    <submittedName>
        <fullName evidence="2">Uncharacterized protein</fullName>
    </submittedName>
</protein>
<keyword evidence="3" id="KW-1185">Reference proteome</keyword>
<keyword evidence="1" id="KW-0812">Transmembrane</keyword>
<sequence length="37" mass="4123">MEPVTTGQVLLILVPFVVIARALWLFVMLKAKVLKGK</sequence>
<keyword evidence="1" id="KW-1133">Transmembrane helix</keyword>
<gene>
    <name evidence="2" type="ORF">K10PH82C1_LOCUS34</name>
</gene>
<keyword evidence="1" id="KW-0472">Membrane</keyword>
<evidence type="ECO:0000313" key="2">
    <source>
        <dbReference type="EMBL" id="CAK1344574.1"/>
    </source>
</evidence>
<name>A0AAD2GQB1_9CAUD</name>
<accession>A0AAD2GQB1</accession>
<evidence type="ECO:0000313" key="3">
    <source>
        <dbReference type="Proteomes" id="UP001296230"/>
    </source>
</evidence>